<organism evidence="1 2">
    <name type="scientific">Zasmidium cellare ATCC 36951</name>
    <dbReference type="NCBI Taxonomy" id="1080233"/>
    <lineage>
        <taxon>Eukaryota</taxon>
        <taxon>Fungi</taxon>
        <taxon>Dikarya</taxon>
        <taxon>Ascomycota</taxon>
        <taxon>Pezizomycotina</taxon>
        <taxon>Dothideomycetes</taxon>
        <taxon>Dothideomycetidae</taxon>
        <taxon>Mycosphaerellales</taxon>
        <taxon>Mycosphaerellaceae</taxon>
        <taxon>Zasmidium</taxon>
    </lineage>
</organism>
<gene>
    <name evidence="1" type="ORF">M409DRAFT_22148</name>
</gene>
<evidence type="ECO:0000313" key="2">
    <source>
        <dbReference type="Proteomes" id="UP000799537"/>
    </source>
</evidence>
<proteinExistence type="predicted"/>
<evidence type="ECO:0000313" key="1">
    <source>
        <dbReference type="EMBL" id="KAF2167338.1"/>
    </source>
</evidence>
<dbReference type="AlphaFoldDB" id="A0A6A6CM93"/>
<dbReference type="GeneID" id="54559476"/>
<dbReference type="OrthoDB" id="3645998at2759"/>
<dbReference type="Proteomes" id="UP000799537">
    <property type="component" value="Unassembled WGS sequence"/>
</dbReference>
<keyword evidence="2" id="KW-1185">Reference proteome</keyword>
<sequence>MSSPPPAKRARLASEAEVLPLLFPAALPGALINAHIHSANRLHILGLIPELRNRIMEMALSSPDDIALSATSPQQPPILRTCSQLRAQYTRVYYTINSLVLSLEAYNGAATVPAVKAFVKHVESPMDLEIIEFLRVEKWWVNLLEWMRLVHAGEMPNFVEGAEQRSGELLVIAQMFGVVEEMKGVDWEITRKVLERFRVLLGEHDVDWHGDPLED</sequence>
<dbReference type="RefSeq" id="XP_033668227.1">
    <property type="nucleotide sequence ID" value="XM_033806204.1"/>
</dbReference>
<name>A0A6A6CM93_ZASCE</name>
<protein>
    <submittedName>
        <fullName evidence="1">Uncharacterized protein</fullName>
    </submittedName>
</protein>
<reference evidence="1" key="1">
    <citation type="journal article" date="2020" name="Stud. Mycol.">
        <title>101 Dothideomycetes genomes: a test case for predicting lifestyles and emergence of pathogens.</title>
        <authorList>
            <person name="Haridas S."/>
            <person name="Albert R."/>
            <person name="Binder M."/>
            <person name="Bloem J."/>
            <person name="Labutti K."/>
            <person name="Salamov A."/>
            <person name="Andreopoulos B."/>
            <person name="Baker S."/>
            <person name="Barry K."/>
            <person name="Bills G."/>
            <person name="Bluhm B."/>
            <person name="Cannon C."/>
            <person name="Castanera R."/>
            <person name="Culley D."/>
            <person name="Daum C."/>
            <person name="Ezra D."/>
            <person name="Gonzalez J."/>
            <person name="Henrissat B."/>
            <person name="Kuo A."/>
            <person name="Liang C."/>
            <person name="Lipzen A."/>
            <person name="Lutzoni F."/>
            <person name="Magnuson J."/>
            <person name="Mondo S."/>
            <person name="Nolan M."/>
            <person name="Ohm R."/>
            <person name="Pangilinan J."/>
            <person name="Park H.-J."/>
            <person name="Ramirez L."/>
            <person name="Alfaro M."/>
            <person name="Sun H."/>
            <person name="Tritt A."/>
            <person name="Yoshinaga Y."/>
            <person name="Zwiers L.-H."/>
            <person name="Turgeon B."/>
            <person name="Goodwin S."/>
            <person name="Spatafora J."/>
            <person name="Crous P."/>
            <person name="Grigoriev I."/>
        </authorList>
    </citation>
    <scope>NUCLEOTIDE SEQUENCE</scope>
    <source>
        <strain evidence="1">ATCC 36951</strain>
    </source>
</reference>
<accession>A0A6A6CM93</accession>
<dbReference type="EMBL" id="ML993593">
    <property type="protein sequence ID" value="KAF2167338.1"/>
    <property type="molecule type" value="Genomic_DNA"/>
</dbReference>